<accession>A0AAV9WKF4</accession>
<feature type="region of interest" description="Disordered" evidence="1">
    <location>
        <begin position="235"/>
        <end position="265"/>
    </location>
</feature>
<reference evidence="2 3" key="1">
    <citation type="submission" date="2023-08" db="EMBL/GenBank/DDBJ databases">
        <authorList>
            <person name="Palmer J.M."/>
        </authorList>
    </citation>
    <scope>NUCLEOTIDE SEQUENCE [LARGE SCALE GENOMIC DNA]</scope>
    <source>
        <strain evidence="2 3">TWF481</strain>
    </source>
</reference>
<feature type="region of interest" description="Disordered" evidence="1">
    <location>
        <begin position="398"/>
        <end position="423"/>
    </location>
</feature>
<feature type="compositionally biased region" description="Basic and acidic residues" evidence="1">
    <location>
        <begin position="20"/>
        <end position="32"/>
    </location>
</feature>
<sequence>MSGTPPINANSSRSLGMSARKRERELVVHQREQSVPSSYDEVAVDHRQSDVAGAVTNNEHQDEVPYQEPQVQPINNQASHEAGLRRGTGKGTDVHAHHNGADGDNNAHNVKSATPSTSRLPATPHPKANSLYLRRISSASRIIKDVTSSSGRERSLFYYGTDKLPVGKTTGIFSPQITLTANNGKIRSRVVLKEGHVYLPNPQESVRYKENKKSRTELDNEDWTMPFKVFGWSSSGNNASAQSKADPSSEPSQKQPVNMNSLPPGIRLTAFSARLRTLRIEDIEKRPIQQEGDPDVDVDKPLARLSLSNQDSPLQPDIEGPQPEAASKSTRDINNISTHTGEQIAPNEFASSNDSSGPSLEPLDSEILTKPQVSEADKTSKKPKATLSVRFADAYVTNVSMSEDEPPVGSSSNGPEVTDMRSSPLKTLLESPHDSLLDKHDLARAEEIAARTVLAKYTPAINYNKIGNFAFGEQPSIKLGKAKLRFLRKSLAQHVKGLDLTNLEKDHTIAAWKRDWAEYFLHSGAALIEINHKQDIEAYLHDVLEVEGDVNDEGIDEFLKLMQRGEIAIDEFVALVEEEEARSKQRRQQRSAQDGVETAIQDDVDCDATENRPWPRLPCTPGWEPVKEGWVSHDGKIKCVQAGTIPKFEYLEKQDGKPAPRLQDPKIIWTGPKDCDDEHINEEISFKILGLDDMWKATPTGMFIIDDCDDDYETDSDESDIGWSSRLLNYRLMLTCNSVNGSNVDLSYDPEELDIPTMDTNRNFKKMDCLLNVQYPNYVRTERKFNRMGEIVVIPPPVRKDKIPRKACLMRKSQLRRGRRGRPVATVDKKVTFSLKTEQKETSDKYHPRQSCWVRRKQAILRKAFRQHGLFEMLPSVKAQLTRIRGYEAYYPRFLQPPVGAPVYQTGSYGAGYMLNHISRFKLGLPTSEEGRTRGKIRSALQKILQHRKNAQTRYQQNKHSAFVYKLFTRAHQRRRIRPAHRVLEEDVRLVGGFQKRNRLDGLYMVYWKKSRKTESEKESDGDWTDVPGSRRINEGASVGTKGVNLNAGRHYAYSLGNDGMARTD</sequence>
<dbReference type="EMBL" id="JAVHJL010000002">
    <property type="protein sequence ID" value="KAK6509631.1"/>
    <property type="molecule type" value="Genomic_DNA"/>
</dbReference>
<evidence type="ECO:0000313" key="2">
    <source>
        <dbReference type="EMBL" id="KAK6509631.1"/>
    </source>
</evidence>
<feature type="compositionally biased region" description="Polar residues" evidence="1">
    <location>
        <begin position="332"/>
        <end position="341"/>
    </location>
</feature>
<feature type="region of interest" description="Disordered" evidence="1">
    <location>
        <begin position="1"/>
        <end position="129"/>
    </location>
</feature>
<feature type="compositionally biased region" description="Polar residues" evidence="1">
    <location>
        <begin position="235"/>
        <end position="261"/>
    </location>
</feature>
<feature type="compositionally biased region" description="Polar residues" evidence="1">
    <location>
        <begin position="106"/>
        <end position="120"/>
    </location>
</feature>
<dbReference type="Proteomes" id="UP001370758">
    <property type="component" value="Unassembled WGS sequence"/>
</dbReference>
<name>A0AAV9WKF4_9PEZI</name>
<feature type="compositionally biased region" description="Polar residues" evidence="1">
    <location>
        <begin position="409"/>
        <end position="423"/>
    </location>
</feature>
<dbReference type="AlphaFoldDB" id="A0AAV9WKF4"/>
<organism evidence="2 3">
    <name type="scientific">Arthrobotrys musiformis</name>
    <dbReference type="NCBI Taxonomy" id="47236"/>
    <lineage>
        <taxon>Eukaryota</taxon>
        <taxon>Fungi</taxon>
        <taxon>Dikarya</taxon>
        <taxon>Ascomycota</taxon>
        <taxon>Pezizomycotina</taxon>
        <taxon>Orbiliomycetes</taxon>
        <taxon>Orbiliales</taxon>
        <taxon>Orbiliaceae</taxon>
        <taxon>Arthrobotrys</taxon>
    </lineage>
</organism>
<gene>
    <name evidence="2" type="ORF">TWF481_004364</name>
</gene>
<evidence type="ECO:0000256" key="1">
    <source>
        <dbReference type="SAM" id="MobiDB-lite"/>
    </source>
</evidence>
<feature type="compositionally biased region" description="Polar residues" evidence="1">
    <location>
        <begin position="349"/>
        <end position="358"/>
    </location>
</feature>
<feature type="region of interest" description="Disordered" evidence="1">
    <location>
        <begin position="1017"/>
        <end position="1042"/>
    </location>
</feature>
<comment type="caution">
    <text evidence="2">The sequence shown here is derived from an EMBL/GenBank/DDBJ whole genome shotgun (WGS) entry which is preliminary data.</text>
</comment>
<proteinExistence type="predicted"/>
<feature type="region of interest" description="Disordered" evidence="1">
    <location>
        <begin position="307"/>
        <end position="383"/>
    </location>
</feature>
<protein>
    <submittedName>
        <fullName evidence="2">Uncharacterized protein</fullName>
    </submittedName>
</protein>
<evidence type="ECO:0000313" key="3">
    <source>
        <dbReference type="Proteomes" id="UP001370758"/>
    </source>
</evidence>
<keyword evidence="3" id="KW-1185">Reference proteome</keyword>
<feature type="compositionally biased region" description="Basic and acidic residues" evidence="1">
    <location>
        <begin position="92"/>
        <end position="101"/>
    </location>
</feature>
<feature type="compositionally biased region" description="Polar residues" evidence="1">
    <location>
        <begin position="69"/>
        <end position="79"/>
    </location>
</feature>
<feature type="compositionally biased region" description="Polar residues" evidence="1">
    <location>
        <begin position="1"/>
        <end position="15"/>
    </location>
</feature>